<organism evidence="2 3">
    <name type="scientific">Pleomassaria siparia CBS 279.74</name>
    <dbReference type="NCBI Taxonomy" id="1314801"/>
    <lineage>
        <taxon>Eukaryota</taxon>
        <taxon>Fungi</taxon>
        <taxon>Dikarya</taxon>
        <taxon>Ascomycota</taxon>
        <taxon>Pezizomycotina</taxon>
        <taxon>Dothideomycetes</taxon>
        <taxon>Pleosporomycetidae</taxon>
        <taxon>Pleosporales</taxon>
        <taxon>Pleomassariaceae</taxon>
        <taxon>Pleomassaria</taxon>
    </lineage>
</organism>
<gene>
    <name evidence="2" type="ORF">K504DRAFT_465298</name>
</gene>
<dbReference type="Proteomes" id="UP000799428">
    <property type="component" value="Unassembled WGS sequence"/>
</dbReference>
<feature type="transmembrane region" description="Helical" evidence="1">
    <location>
        <begin position="65"/>
        <end position="85"/>
    </location>
</feature>
<dbReference type="OrthoDB" id="3685345at2759"/>
<sequence>MATYPPSGTSSMSRGCALGSNYPRGPPPLITPSSEAALRELRTSRCLQPRPRSHPDAPDLRKMHILHAAAIIIFPPLLFWTVLGFCSGQDWDTPDFRDKLERPNWRIYTFLMVTNICAMFTYRRSPEKLKRSIFIVHALVTVVIRCLSSLSGMMSLTSWYCLVYNSNSVGKGVWLGLFLGPLFWNWTYLGRYEDFRYNEDTKTLYDKSDAIVWTFAPTIQEANLNSHTYFPWKDTIVRLSYIHIIDNLIHIIWLRFYLDNGPYTSYINNSEILTAVLLIEMAVYTYARIKSHVVFEFEDDEKSFMTLEKKVPVATKSVSKGLIGQRSDGPPSQHPPSYWFGYFVFLCFVAACVIISLVTDIPIFMFL</sequence>
<dbReference type="EMBL" id="MU005767">
    <property type="protein sequence ID" value="KAF2711538.1"/>
    <property type="molecule type" value="Genomic_DNA"/>
</dbReference>
<keyword evidence="1" id="KW-0812">Transmembrane</keyword>
<evidence type="ECO:0000256" key="1">
    <source>
        <dbReference type="SAM" id="Phobius"/>
    </source>
</evidence>
<keyword evidence="1" id="KW-1133">Transmembrane helix</keyword>
<feature type="transmembrane region" description="Helical" evidence="1">
    <location>
        <begin position="172"/>
        <end position="189"/>
    </location>
</feature>
<evidence type="ECO:0000313" key="2">
    <source>
        <dbReference type="EMBL" id="KAF2711538.1"/>
    </source>
</evidence>
<reference evidence="2" key="1">
    <citation type="journal article" date="2020" name="Stud. Mycol.">
        <title>101 Dothideomycetes genomes: a test case for predicting lifestyles and emergence of pathogens.</title>
        <authorList>
            <person name="Haridas S."/>
            <person name="Albert R."/>
            <person name="Binder M."/>
            <person name="Bloem J."/>
            <person name="Labutti K."/>
            <person name="Salamov A."/>
            <person name="Andreopoulos B."/>
            <person name="Baker S."/>
            <person name="Barry K."/>
            <person name="Bills G."/>
            <person name="Bluhm B."/>
            <person name="Cannon C."/>
            <person name="Castanera R."/>
            <person name="Culley D."/>
            <person name="Daum C."/>
            <person name="Ezra D."/>
            <person name="Gonzalez J."/>
            <person name="Henrissat B."/>
            <person name="Kuo A."/>
            <person name="Liang C."/>
            <person name="Lipzen A."/>
            <person name="Lutzoni F."/>
            <person name="Magnuson J."/>
            <person name="Mondo S."/>
            <person name="Nolan M."/>
            <person name="Ohm R."/>
            <person name="Pangilinan J."/>
            <person name="Park H.-J."/>
            <person name="Ramirez L."/>
            <person name="Alfaro M."/>
            <person name="Sun H."/>
            <person name="Tritt A."/>
            <person name="Yoshinaga Y."/>
            <person name="Zwiers L.-H."/>
            <person name="Turgeon B."/>
            <person name="Goodwin S."/>
            <person name="Spatafora J."/>
            <person name="Crous P."/>
            <person name="Grigoriev I."/>
        </authorList>
    </citation>
    <scope>NUCLEOTIDE SEQUENCE</scope>
    <source>
        <strain evidence="2">CBS 279.74</strain>
    </source>
</reference>
<feature type="transmembrane region" description="Helical" evidence="1">
    <location>
        <begin position="339"/>
        <end position="366"/>
    </location>
</feature>
<accession>A0A6G1KFD1</accession>
<keyword evidence="1" id="KW-0472">Membrane</keyword>
<keyword evidence="3" id="KW-1185">Reference proteome</keyword>
<dbReference type="AlphaFoldDB" id="A0A6G1KFD1"/>
<feature type="transmembrane region" description="Helical" evidence="1">
    <location>
        <begin position="105"/>
        <end position="122"/>
    </location>
</feature>
<feature type="transmembrane region" description="Helical" evidence="1">
    <location>
        <begin position="134"/>
        <end position="160"/>
    </location>
</feature>
<evidence type="ECO:0000313" key="3">
    <source>
        <dbReference type="Proteomes" id="UP000799428"/>
    </source>
</evidence>
<name>A0A6G1KFD1_9PLEO</name>
<protein>
    <submittedName>
        <fullName evidence="2">Uncharacterized protein</fullName>
    </submittedName>
</protein>
<proteinExistence type="predicted"/>